<reference evidence="1 2" key="1">
    <citation type="submission" date="2013-01" db="EMBL/GenBank/DDBJ databases">
        <authorList>
            <person name="Harkins D.M."/>
            <person name="Durkin A.S."/>
            <person name="Brinkac L.M."/>
            <person name="Haft D.H."/>
            <person name="Selengut J.D."/>
            <person name="Sanka R."/>
            <person name="DePew J."/>
            <person name="Purushe J."/>
            <person name="Matthias M.A."/>
            <person name="Vinetz J.M."/>
            <person name="Sutton G.G."/>
            <person name="Nierman W.C."/>
            <person name="Fouts D.E."/>
        </authorList>
    </citation>
    <scope>NUCLEOTIDE SEQUENCE [LARGE SCALE GENOMIC DNA]</scope>
    <source>
        <strain evidence="1 2">HAI1536</strain>
    </source>
</reference>
<evidence type="ECO:0000313" key="1">
    <source>
        <dbReference type="EMBL" id="EMO55158.1"/>
    </source>
</evidence>
<dbReference type="Proteomes" id="UP000012112">
    <property type="component" value="Unassembled WGS sequence"/>
</dbReference>
<comment type="caution">
    <text evidence="1">The sequence shown here is derived from an EMBL/GenBank/DDBJ whole genome shotgun (WGS) entry which is preliminary data.</text>
</comment>
<proteinExistence type="predicted"/>
<dbReference type="AlphaFoldDB" id="M6W043"/>
<protein>
    <submittedName>
        <fullName evidence="1">Uncharacterized protein</fullName>
    </submittedName>
</protein>
<name>M6W043_9LEPT</name>
<evidence type="ECO:0000313" key="2">
    <source>
        <dbReference type="Proteomes" id="UP000012112"/>
    </source>
</evidence>
<accession>M6W043</accession>
<gene>
    <name evidence="1" type="ORF">LEP1GSC172_4052</name>
</gene>
<dbReference type="EMBL" id="AKWD02000013">
    <property type="protein sequence ID" value="EMO55158.1"/>
    <property type="molecule type" value="Genomic_DNA"/>
</dbReference>
<sequence>MPKSEYRFSEIKTFLQWLSVSSEKVMNYKKIGILISFKFQKLPSDSFPLKSLI</sequence>
<organism evidence="1 2">
    <name type="scientific">Leptospira noguchii</name>
    <dbReference type="NCBI Taxonomy" id="28182"/>
    <lineage>
        <taxon>Bacteria</taxon>
        <taxon>Pseudomonadati</taxon>
        <taxon>Spirochaetota</taxon>
        <taxon>Spirochaetia</taxon>
        <taxon>Leptospirales</taxon>
        <taxon>Leptospiraceae</taxon>
        <taxon>Leptospira</taxon>
    </lineage>
</organism>